<evidence type="ECO:0000313" key="2">
    <source>
        <dbReference type="Proteomes" id="UP000518266"/>
    </source>
</evidence>
<dbReference type="Proteomes" id="UP000518266">
    <property type="component" value="Unassembled WGS sequence"/>
</dbReference>
<feature type="non-terminal residue" evidence="1">
    <location>
        <position position="1"/>
    </location>
</feature>
<protein>
    <submittedName>
        <fullName evidence="1">Uncharacterized protein</fullName>
    </submittedName>
</protein>
<proteinExistence type="predicted"/>
<keyword evidence="2" id="KW-1185">Reference proteome</keyword>
<sequence length="112" mass="12422">MCRNEPLDVSIDLQPLLHGDEQFDPVHHQLGQTHLAQAEEPQSLQDVLPAVVFGEVLQFELHSDPQTCPHVGWRAADPAQLLLPGERVFEFPVKILQLETERGANSCLKGPG</sequence>
<accession>A0A7J5YTZ1</accession>
<dbReference type="EMBL" id="JAAKFY010000009">
    <property type="protein sequence ID" value="KAF3852633.1"/>
    <property type="molecule type" value="Genomic_DNA"/>
</dbReference>
<dbReference type="AlphaFoldDB" id="A0A7J5YTZ1"/>
<name>A0A7J5YTZ1_DISMA</name>
<reference evidence="1 2" key="1">
    <citation type="submission" date="2020-03" db="EMBL/GenBank/DDBJ databases">
        <title>Dissostichus mawsoni Genome sequencing and assembly.</title>
        <authorList>
            <person name="Park H."/>
        </authorList>
    </citation>
    <scope>NUCLEOTIDE SEQUENCE [LARGE SCALE GENOMIC DNA]</scope>
    <source>
        <strain evidence="1">DM0001</strain>
        <tissue evidence="1">Muscle</tissue>
    </source>
</reference>
<organism evidence="1 2">
    <name type="scientific">Dissostichus mawsoni</name>
    <name type="common">Antarctic cod</name>
    <dbReference type="NCBI Taxonomy" id="36200"/>
    <lineage>
        <taxon>Eukaryota</taxon>
        <taxon>Metazoa</taxon>
        <taxon>Chordata</taxon>
        <taxon>Craniata</taxon>
        <taxon>Vertebrata</taxon>
        <taxon>Euteleostomi</taxon>
        <taxon>Actinopterygii</taxon>
        <taxon>Neopterygii</taxon>
        <taxon>Teleostei</taxon>
        <taxon>Neoteleostei</taxon>
        <taxon>Acanthomorphata</taxon>
        <taxon>Eupercaria</taxon>
        <taxon>Perciformes</taxon>
        <taxon>Notothenioidei</taxon>
        <taxon>Nototheniidae</taxon>
        <taxon>Dissostichus</taxon>
    </lineage>
</organism>
<evidence type="ECO:0000313" key="1">
    <source>
        <dbReference type="EMBL" id="KAF3852633.1"/>
    </source>
</evidence>
<comment type="caution">
    <text evidence="1">The sequence shown here is derived from an EMBL/GenBank/DDBJ whole genome shotgun (WGS) entry which is preliminary data.</text>
</comment>
<gene>
    <name evidence="1" type="ORF">F7725_005988</name>
</gene>